<dbReference type="Gene3D" id="3.60.15.10">
    <property type="entry name" value="Ribonuclease Z/Hydroxyacylglutathione hydrolase-like"/>
    <property type="match status" value="1"/>
</dbReference>
<dbReference type="Pfam" id="PF00753">
    <property type="entry name" value="Lactamase_B"/>
    <property type="match status" value="1"/>
</dbReference>
<organism evidence="3 4">
    <name type="scientific">Candidatus Roizmanbacteria bacterium RIFCSPHIGHO2_02_FULL_43_11</name>
    <dbReference type="NCBI Taxonomy" id="1802043"/>
    <lineage>
        <taxon>Bacteria</taxon>
        <taxon>Candidatus Roizmaniibacteriota</taxon>
    </lineage>
</organism>
<dbReference type="InterPro" id="IPR036866">
    <property type="entry name" value="RibonucZ/Hydroxyglut_hydro"/>
</dbReference>
<protein>
    <recommendedName>
        <fullName evidence="2">Metallo-beta-lactamase domain-containing protein</fullName>
    </recommendedName>
</protein>
<gene>
    <name evidence="3" type="ORF">A3D08_00050</name>
</gene>
<dbReference type="PANTHER" id="PTHR30619:SF1">
    <property type="entry name" value="RECOMBINATION PROTEIN 2"/>
    <property type="match status" value="1"/>
</dbReference>
<dbReference type="AlphaFoldDB" id="A0A1F7HLD0"/>
<dbReference type="InterPro" id="IPR052159">
    <property type="entry name" value="Competence_DNA_uptake"/>
</dbReference>
<dbReference type="SUPFAM" id="SSF56281">
    <property type="entry name" value="Metallo-hydrolase/oxidoreductase"/>
    <property type="match status" value="1"/>
</dbReference>
<accession>A0A1F7HLD0</accession>
<name>A0A1F7HLD0_9BACT</name>
<evidence type="ECO:0000313" key="3">
    <source>
        <dbReference type="EMBL" id="OGK31913.1"/>
    </source>
</evidence>
<evidence type="ECO:0000313" key="4">
    <source>
        <dbReference type="Proteomes" id="UP000178098"/>
    </source>
</evidence>
<keyword evidence="1" id="KW-0812">Transmembrane</keyword>
<dbReference type="SMART" id="SM00849">
    <property type="entry name" value="Lactamase_B"/>
    <property type="match status" value="1"/>
</dbReference>
<evidence type="ECO:0000256" key="1">
    <source>
        <dbReference type="SAM" id="Phobius"/>
    </source>
</evidence>
<dbReference type="EMBL" id="MFZT01000005">
    <property type="protein sequence ID" value="OGK31913.1"/>
    <property type="molecule type" value="Genomic_DNA"/>
</dbReference>
<feature type="transmembrane region" description="Helical" evidence="1">
    <location>
        <begin position="12"/>
        <end position="31"/>
    </location>
</feature>
<reference evidence="3 4" key="1">
    <citation type="journal article" date="2016" name="Nat. Commun.">
        <title>Thousands of microbial genomes shed light on interconnected biogeochemical processes in an aquifer system.</title>
        <authorList>
            <person name="Anantharaman K."/>
            <person name="Brown C.T."/>
            <person name="Hug L.A."/>
            <person name="Sharon I."/>
            <person name="Castelle C.J."/>
            <person name="Probst A.J."/>
            <person name="Thomas B.C."/>
            <person name="Singh A."/>
            <person name="Wilkins M.J."/>
            <person name="Karaoz U."/>
            <person name="Brodie E.L."/>
            <person name="Williams K.H."/>
            <person name="Hubbard S.S."/>
            <person name="Banfield J.F."/>
        </authorList>
    </citation>
    <scope>NUCLEOTIDE SEQUENCE [LARGE SCALE GENOMIC DNA]</scope>
</reference>
<dbReference type="PANTHER" id="PTHR30619">
    <property type="entry name" value="DNA INTERNALIZATION/COMPETENCE PROTEIN COMEC/REC2"/>
    <property type="match status" value="1"/>
</dbReference>
<sequence length="296" mass="33276">MERSFISKKQLIVASVFAVIVAGVIFIAHNWPVSKLVVCDVGQGDGIYIHLKQGVDILIDTGPDESILECLGREMAFMDHTIDFVFISHAHFDHYGGFGAVLKRYEVAHLYVVPVYTGAKTYVRFINEARKVTKVHYIHGQEDIPVSPDVTFHIIWPDAQWLTREYTDGQNLQKTSKDMNTFSTVIYTTIEKTGILLTGDTPFDLLLHATASIPKPVPILKTSHHGSRTGLNERLLNSLKPSLVLISSGKNNRYGHPHAEVLTLLKSFDIPFMVTAQDGGIRIDFRGGRWYRRPSF</sequence>
<keyword evidence="1" id="KW-1133">Transmembrane helix</keyword>
<dbReference type="Proteomes" id="UP000178098">
    <property type="component" value="Unassembled WGS sequence"/>
</dbReference>
<dbReference type="InterPro" id="IPR001279">
    <property type="entry name" value="Metallo-B-lactamas"/>
</dbReference>
<comment type="caution">
    <text evidence="3">The sequence shown here is derived from an EMBL/GenBank/DDBJ whole genome shotgun (WGS) entry which is preliminary data.</text>
</comment>
<evidence type="ECO:0000259" key="2">
    <source>
        <dbReference type="SMART" id="SM00849"/>
    </source>
</evidence>
<keyword evidence="1" id="KW-0472">Membrane</keyword>
<feature type="domain" description="Metallo-beta-lactamase" evidence="2">
    <location>
        <begin position="43"/>
        <end position="250"/>
    </location>
</feature>
<proteinExistence type="predicted"/>